<evidence type="ECO:0000313" key="3">
    <source>
        <dbReference type="Proteomes" id="UP001151532"/>
    </source>
</evidence>
<gene>
    <name evidence="2" type="ORF">OIU79_018026</name>
</gene>
<evidence type="ECO:0000256" key="1">
    <source>
        <dbReference type="SAM" id="MobiDB-lite"/>
    </source>
</evidence>
<dbReference type="AlphaFoldDB" id="A0A9Q0WWD0"/>
<keyword evidence="3" id="KW-1185">Reference proteome</keyword>
<organism evidence="2 3">
    <name type="scientific">Salix purpurea</name>
    <name type="common">Purple osier willow</name>
    <dbReference type="NCBI Taxonomy" id="77065"/>
    <lineage>
        <taxon>Eukaryota</taxon>
        <taxon>Viridiplantae</taxon>
        <taxon>Streptophyta</taxon>
        <taxon>Embryophyta</taxon>
        <taxon>Tracheophyta</taxon>
        <taxon>Spermatophyta</taxon>
        <taxon>Magnoliopsida</taxon>
        <taxon>eudicotyledons</taxon>
        <taxon>Gunneridae</taxon>
        <taxon>Pentapetalae</taxon>
        <taxon>rosids</taxon>
        <taxon>fabids</taxon>
        <taxon>Malpighiales</taxon>
        <taxon>Salicaceae</taxon>
        <taxon>Saliceae</taxon>
        <taxon>Salix</taxon>
    </lineage>
</organism>
<name>A0A9Q0WWD0_SALPP</name>
<feature type="region of interest" description="Disordered" evidence="1">
    <location>
        <begin position="1"/>
        <end position="44"/>
    </location>
</feature>
<proteinExistence type="predicted"/>
<accession>A0A9Q0WWD0</accession>
<evidence type="ECO:0000313" key="2">
    <source>
        <dbReference type="EMBL" id="KAJ6774752.1"/>
    </source>
</evidence>
<reference evidence="2" key="2">
    <citation type="journal article" date="2023" name="Int. J. Mol. Sci.">
        <title>De Novo Assembly and Annotation of 11 Diverse Shrub Willow (Salix) Genomes Reveals Novel Gene Organization in Sex-Linked Regions.</title>
        <authorList>
            <person name="Hyden B."/>
            <person name="Feng K."/>
            <person name="Yates T.B."/>
            <person name="Jawdy S."/>
            <person name="Cereghino C."/>
            <person name="Smart L.B."/>
            <person name="Muchero W."/>
        </authorList>
    </citation>
    <scope>NUCLEOTIDE SEQUENCE</scope>
    <source>
        <tissue evidence="2">Shoot tip</tissue>
    </source>
</reference>
<comment type="caution">
    <text evidence="2">The sequence shown here is derived from an EMBL/GenBank/DDBJ whole genome shotgun (WGS) entry which is preliminary data.</text>
</comment>
<dbReference type="Proteomes" id="UP001151532">
    <property type="component" value="Chromosome 5"/>
</dbReference>
<sequence>MVGVSTGDAGTIEQIEFEEDYGGSDKRVEQTDEANDGVISNSSSEFKINDRDPLFVANVGDYYSEGVG</sequence>
<reference evidence="2" key="1">
    <citation type="submission" date="2022-11" db="EMBL/GenBank/DDBJ databases">
        <authorList>
            <person name="Hyden B.L."/>
            <person name="Feng K."/>
            <person name="Yates T."/>
            <person name="Jawdy S."/>
            <person name="Smart L.B."/>
            <person name="Muchero W."/>
        </authorList>
    </citation>
    <scope>NUCLEOTIDE SEQUENCE</scope>
    <source>
        <tissue evidence="2">Shoot tip</tissue>
    </source>
</reference>
<dbReference type="EMBL" id="JAPFFK010000002">
    <property type="protein sequence ID" value="KAJ6774752.1"/>
    <property type="molecule type" value="Genomic_DNA"/>
</dbReference>
<protein>
    <submittedName>
        <fullName evidence="2">Uncharacterized protein</fullName>
    </submittedName>
</protein>
<dbReference type="OrthoDB" id="1926316at2759"/>